<evidence type="ECO:0000256" key="1">
    <source>
        <dbReference type="SAM" id="Phobius"/>
    </source>
</evidence>
<name>A0A7G3GE79_9NEIS</name>
<dbReference type="PANTHER" id="PTHR30354">
    <property type="entry name" value="GNT FAMILY GLUCONATE TRANSPORTER"/>
    <property type="match status" value="1"/>
</dbReference>
<gene>
    <name evidence="2" type="ORF">C1H71_19100</name>
</gene>
<feature type="transmembrane region" description="Helical" evidence="1">
    <location>
        <begin position="12"/>
        <end position="37"/>
    </location>
</feature>
<dbReference type="GO" id="GO:0005886">
    <property type="term" value="C:plasma membrane"/>
    <property type="evidence" value="ECO:0007669"/>
    <property type="project" value="TreeGrafter"/>
</dbReference>
<dbReference type="Proteomes" id="UP000515917">
    <property type="component" value="Chromosome"/>
</dbReference>
<protein>
    <submittedName>
        <fullName evidence="2">Transporter</fullName>
    </submittedName>
</protein>
<evidence type="ECO:0000313" key="3">
    <source>
        <dbReference type="Proteomes" id="UP000515917"/>
    </source>
</evidence>
<reference evidence="2 3" key="1">
    <citation type="submission" date="2018-01" db="EMBL/GenBank/DDBJ databases">
        <title>Genome sequence of Iodobacter sp. strain PCH194 isolated from Indian Trans-Himalaya.</title>
        <authorList>
            <person name="Kumar V."/>
            <person name="Thakur V."/>
            <person name="Kumar S."/>
            <person name="Singh D."/>
        </authorList>
    </citation>
    <scope>NUCLEOTIDE SEQUENCE [LARGE SCALE GENOMIC DNA]</scope>
    <source>
        <strain evidence="2 3">PCH194</strain>
    </source>
</reference>
<feature type="transmembrane region" description="Helical" evidence="1">
    <location>
        <begin position="135"/>
        <end position="156"/>
    </location>
</feature>
<dbReference type="KEGG" id="ifl:C1H71_19100"/>
<feature type="transmembrane region" description="Helical" evidence="1">
    <location>
        <begin position="305"/>
        <end position="323"/>
    </location>
</feature>
<evidence type="ECO:0000313" key="2">
    <source>
        <dbReference type="EMBL" id="QBC45429.1"/>
    </source>
</evidence>
<keyword evidence="1" id="KW-0812">Transmembrane</keyword>
<organism evidence="2 3">
    <name type="scientific">Iodobacter fluviatilis</name>
    <dbReference type="NCBI Taxonomy" id="537"/>
    <lineage>
        <taxon>Bacteria</taxon>
        <taxon>Pseudomonadati</taxon>
        <taxon>Pseudomonadota</taxon>
        <taxon>Betaproteobacteria</taxon>
        <taxon>Neisseriales</taxon>
        <taxon>Chitinibacteraceae</taxon>
        <taxon>Iodobacter</taxon>
    </lineage>
</organism>
<dbReference type="GO" id="GO:0015128">
    <property type="term" value="F:gluconate transmembrane transporter activity"/>
    <property type="evidence" value="ECO:0007669"/>
    <property type="project" value="InterPro"/>
</dbReference>
<dbReference type="Pfam" id="PF02447">
    <property type="entry name" value="GntP_permease"/>
    <property type="match status" value="1"/>
</dbReference>
<feature type="transmembrane region" description="Helical" evidence="1">
    <location>
        <begin position="263"/>
        <end position="285"/>
    </location>
</feature>
<dbReference type="RefSeq" id="WP_130107935.1">
    <property type="nucleotide sequence ID" value="NZ_CP025781.1"/>
</dbReference>
<keyword evidence="1" id="KW-1133">Transmembrane helix</keyword>
<feature type="transmembrane region" description="Helical" evidence="1">
    <location>
        <begin position="97"/>
        <end position="123"/>
    </location>
</feature>
<feature type="transmembrane region" description="Helical" evidence="1">
    <location>
        <begin position="49"/>
        <end position="71"/>
    </location>
</feature>
<dbReference type="PANTHER" id="PTHR30354:SF7">
    <property type="entry name" value="BLL7963 PROTEIN"/>
    <property type="match status" value="1"/>
</dbReference>
<feature type="transmembrane region" description="Helical" evidence="1">
    <location>
        <begin position="344"/>
        <end position="365"/>
    </location>
</feature>
<dbReference type="AlphaFoldDB" id="A0A7G3GE79"/>
<keyword evidence="1" id="KW-0472">Membrane</keyword>
<proteinExistence type="predicted"/>
<sequence length="489" mass="50956">MGLLGILLGLGFLIWMSFRGWSVLVLTPLAALIVAITSGEPMLAHWTQTFMGAAGGFVAQFFPLFLIGAVFGKLMDDSGSVTEITRFMTEKLGIQRAILAVVLAGALVTYGGVSLFVAFFVIVPMAQGLFRAANIPYRLMPAAIGLGTFTFTMSAMPGTPAVQNAIPMPFFGTTPFAAPGLGIIASIVMFSFGMWWLLRAAAAARRAGEGYGREDQIEQVNTAVAELADNALTRERASTSDSFDPHEIHTGCHSTQAPSTFMAVLPLLVVIAVNFIMSMVILPRVDTSFLANAQWGGISLSSVSGVWSVIVALLSAITVLIIGNRKRLLNLRETVAAGANASSLPILSVASLVGFGAVVAAMPVFSLVTEWVLSIQGGPLVSLAVSTNILAALTGSASGGMTIALDALGASYLQLATEISMDPALLHRVAVIGAGTLDSLPHNGAVVTLLTLCGSTHSESYLDIVMSCIIGAVIALVVVIVLGTMFGSF</sequence>
<accession>A0A7G3GE79</accession>
<feature type="transmembrane region" description="Helical" evidence="1">
    <location>
        <begin position="176"/>
        <end position="198"/>
    </location>
</feature>
<dbReference type="InterPro" id="IPR003474">
    <property type="entry name" value="Glcn_transporter"/>
</dbReference>
<keyword evidence="3" id="KW-1185">Reference proteome</keyword>
<dbReference type="EMBL" id="CP025781">
    <property type="protein sequence ID" value="QBC45429.1"/>
    <property type="molecule type" value="Genomic_DNA"/>
</dbReference>
<feature type="transmembrane region" description="Helical" evidence="1">
    <location>
        <begin position="464"/>
        <end position="486"/>
    </location>
</feature>